<dbReference type="Proteomes" id="UP000829992">
    <property type="component" value="Chromosome"/>
</dbReference>
<evidence type="ECO:0000313" key="2">
    <source>
        <dbReference type="Proteomes" id="UP000829992"/>
    </source>
</evidence>
<dbReference type="InterPro" id="IPR016084">
    <property type="entry name" value="Haem_Oase-like_multi-hlx"/>
</dbReference>
<protein>
    <submittedName>
        <fullName evidence="1">Transcriptional regulator</fullName>
    </submittedName>
</protein>
<keyword evidence="2" id="KW-1185">Reference proteome</keyword>
<dbReference type="SUPFAM" id="SSF48613">
    <property type="entry name" value="Heme oxygenase-like"/>
    <property type="match status" value="1"/>
</dbReference>
<evidence type="ECO:0000313" key="1">
    <source>
        <dbReference type="EMBL" id="UQT59987.1"/>
    </source>
</evidence>
<organism evidence="1 2">
    <name type="scientific">Streptomyces durmitorensis</name>
    <dbReference type="NCBI Taxonomy" id="319947"/>
    <lineage>
        <taxon>Bacteria</taxon>
        <taxon>Bacillati</taxon>
        <taxon>Actinomycetota</taxon>
        <taxon>Actinomycetes</taxon>
        <taxon>Kitasatosporales</taxon>
        <taxon>Streptomycetaceae</taxon>
        <taxon>Streptomyces</taxon>
    </lineage>
</organism>
<dbReference type="EMBL" id="CP097289">
    <property type="protein sequence ID" value="UQT59987.1"/>
    <property type="molecule type" value="Genomic_DNA"/>
</dbReference>
<dbReference type="RefSeq" id="WP_249591321.1">
    <property type="nucleotide sequence ID" value="NZ_BAAAQL010000035.1"/>
</dbReference>
<reference evidence="1 2" key="1">
    <citation type="submission" date="2022-05" db="EMBL/GenBank/DDBJ databases">
        <authorList>
            <person name="Zhou X."/>
            <person name="Li K."/>
            <person name="Man Y."/>
        </authorList>
    </citation>
    <scope>NUCLEOTIDE SEQUENCE [LARGE SCALE GENOMIC DNA]</scope>
    <source>
        <strain evidence="1 2">MS405</strain>
    </source>
</reference>
<name>A0ABY4Q1P2_9ACTN</name>
<sequence length="225" mass="23783">MTRTAQDLLDAVAARLAPDPAANPLVPRFADGTAHRSAITALALEQRSVIPADRRSFLHLAERSAAAGESECAAVFRTLAEGETLAFERLGALVAACGVDKADADAYEPRAGCQAYPAYVAWLALNGTPVDVVLALTANFAAWGACCATLAQALPAHYGFSDEACAFFAFFAEPAPDLEQQALAAVRAGMDRGLDATGTALRHGKLLQRYEAMFWETLADPARDL</sequence>
<gene>
    <name evidence="1" type="ORF">M4V62_35765</name>
</gene>
<dbReference type="Gene3D" id="1.20.910.10">
    <property type="entry name" value="Heme oxygenase-like"/>
    <property type="match status" value="1"/>
</dbReference>
<accession>A0ABY4Q1P2</accession>
<proteinExistence type="predicted"/>